<dbReference type="AlphaFoldDB" id="A0AAE0PDT2"/>
<dbReference type="Proteomes" id="UP001281003">
    <property type="component" value="Unassembled WGS sequence"/>
</dbReference>
<sequence>MHSGMAIIACIETLLCLCVLALCSCYISEVEWLSSRSAGRDRDFGDALSEMVPECGYLCHYGRCILDWACSYLQALLQLLVWIFDLVSPRSATFLVSNS</sequence>
<gene>
    <name evidence="2" type="ORF">B0T20DRAFT_239304</name>
</gene>
<feature type="signal peptide" evidence="1">
    <location>
        <begin position="1"/>
        <end position="21"/>
    </location>
</feature>
<protein>
    <recommendedName>
        <fullName evidence="4">Secreted protein</fullName>
    </recommendedName>
</protein>
<reference evidence="2" key="2">
    <citation type="submission" date="2023-07" db="EMBL/GenBank/DDBJ databases">
        <authorList>
            <consortium name="Lawrence Berkeley National Laboratory"/>
            <person name="Haridas S."/>
            <person name="Hensen N."/>
            <person name="Bonometti L."/>
            <person name="Westerberg I."/>
            <person name="Brannstrom I.O."/>
            <person name="Guillou S."/>
            <person name="Cros-Aarteil S."/>
            <person name="Calhoun S."/>
            <person name="Kuo A."/>
            <person name="Mondo S."/>
            <person name="Pangilinan J."/>
            <person name="Riley R."/>
            <person name="LaButti K."/>
            <person name="Andreopoulos B."/>
            <person name="Lipzen A."/>
            <person name="Chen C."/>
            <person name="Yanf M."/>
            <person name="Daum C."/>
            <person name="Ng V."/>
            <person name="Clum A."/>
            <person name="Steindorff A."/>
            <person name="Ohm R."/>
            <person name="Martin F."/>
            <person name="Silar P."/>
            <person name="Natvig D."/>
            <person name="Lalanne C."/>
            <person name="Gautier V."/>
            <person name="Ament-velasquez S.L."/>
            <person name="Kruys A."/>
            <person name="Hutchinson M.I."/>
            <person name="Powell A.J."/>
            <person name="Barry K."/>
            <person name="Miller A.N."/>
            <person name="Grigoriev I.V."/>
            <person name="Debuchy R."/>
            <person name="Gladieux P."/>
            <person name="Thoren M.H."/>
            <person name="Johannesson H."/>
        </authorList>
    </citation>
    <scope>NUCLEOTIDE SEQUENCE</scope>
    <source>
        <strain evidence="2">FGSC 1904</strain>
    </source>
</reference>
<keyword evidence="3" id="KW-1185">Reference proteome</keyword>
<evidence type="ECO:0000313" key="3">
    <source>
        <dbReference type="Proteomes" id="UP001281003"/>
    </source>
</evidence>
<evidence type="ECO:0008006" key="4">
    <source>
        <dbReference type="Google" id="ProtNLM"/>
    </source>
</evidence>
<comment type="caution">
    <text evidence="2">The sequence shown here is derived from an EMBL/GenBank/DDBJ whole genome shotgun (WGS) entry which is preliminary data.</text>
</comment>
<proteinExistence type="predicted"/>
<keyword evidence="1" id="KW-0732">Signal</keyword>
<accession>A0AAE0PDT2</accession>
<organism evidence="2 3">
    <name type="scientific">Sordaria brevicollis</name>
    <dbReference type="NCBI Taxonomy" id="83679"/>
    <lineage>
        <taxon>Eukaryota</taxon>
        <taxon>Fungi</taxon>
        <taxon>Dikarya</taxon>
        <taxon>Ascomycota</taxon>
        <taxon>Pezizomycotina</taxon>
        <taxon>Sordariomycetes</taxon>
        <taxon>Sordariomycetidae</taxon>
        <taxon>Sordariales</taxon>
        <taxon>Sordariaceae</taxon>
        <taxon>Sordaria</taxon>
    </lineage>
</organism>
<evidence type="ECO:0000256" key="1">
    <source>
        <dbReference type="SAM" id="SignalP"/>
    </source>
</evidence>
<feature type="chain" id="PRO_5042158789" description="Secreted protein" evidence="1">
    <location>
        <begin position="22"/>
        <end position="99"/>
    </location>
</feature>
<evidence type="ECO:0000313" key="2">
    <source>
        <dbReference type="EMBL" id="KAK3398045.1"/>
    </source>
</evidence>
<name>A0AAE0PDT2_SORBR</name>
<dbReference type="EMBL" id="JAUTDP010000007">
    <property type="protein sequence ID" value="KAK3398045.1"/>
    <property type="molecule type" value="Genomic_DNA"/>
</dbReference>
<reference evidence="2" key="1">
    <citation type="journal article" date="2023" name="Mol. Phylogenet. Evol.">
        <title>Genome-scale phylogeny and comparative genomics of the fungal order Sordariales.</title>
        <authorList>
            <person name="Hensen N."/>
            <person name="Bonometti L."/>
            <person name="Westerberg I."/>
            <person name="Brannstrom I.O."/>
            <person name="Guillou S."/>
            <person name="Cros-Aarteil S."/>
            <person name="Calhoun S."/>
            <person name="Haridas S."/>
            <person name="Kuo A."/>
            <person name="Mondo S."/>
            <person name="Pangilinan J."/>
            <person name="Riley R."/>
            <person name="LaButti K."/>
            <person name="Andreopoulos B."/>
            <person name="Lipzen A."/>
            <person name="Chen C."/>
            <person name="Yan M."/>
            <person name="Daum C."/>
            <person name="Ng V."/>
            <person name="Clum A."/>
            <person name="Steindorff A."/>
            <person name="Ohm R.A."/>
            <person name="Martin F."/>
            <person name="Silar P."/>
            <person name="Natvig D.O."/>
            <person name="Lalanne C."/>
            <person name="Gautier V."/>
            <person name="Ament-Velasquez S.L."/>
            <person name="Kruys A."/>
            <person name="Hutchinson M.I."/>
            <person name="Powell A.J."/>
            <person name="Barry K."/>
            <person name="Miller A.N."/>
            <person name="Grigoriev I.V."/>
            <person name="Debuchy R."/>
            <person name="Gladieux P."/>
            <person name="Hiltunen Thoren M."/>
            <person name="Johannesson H."/>
        </authorList>
    </citation>
    <scope>NUCLEOTIDE SEQUENCE</scope>
    <source>
        <strain evidence="2">FGSC 1904</strain>
    </source>
</reference>